<organism evidence="2 3">
    <name type="scientific">Dyella nitratireducens</name>
    <dbReference type="NCBI Taxonomy" id="1849580"/>
    <lineage>
        <taxon>Bacteria</taxon>
        <taxon>Pseudomonadati</taxon>
        <taxon>Pseudomonadota</taxon>
        <taxon>Gammaproteobacteria</taxon>
        <taxon>Lysobacterales</taxon>
        <taxon>Rhodanobacteraceae</taxon>
        <taxon>Dyella</taxon>
    </lineage>
</organism>
<dbReference type="InterPro" id="IPR025311">
    <property type="entry name" value="DUF4166"/>
</dbReference>
<evidence type="ECO:0000313" key="3">
    <source>
        <dbReference type="Proteomes" id="UP000620046"/>
    </source>
</evidence>
<protein>
    <recommendedName>
        <fullName evidence="1">DUF4166 domain-containing protein</fullName>
    </recommendedName>
</protein>
<sequence length="222" mass="25043">MIHRQVNPSGENQDLLKTRPQGGFSFARLRMQRTFQHDRGMETSDALFPALLKNAWHDLPGPVRSMHGSAPRILARGKADVEGDGNAVVRALRCLLKLPSPGPEQTLEVCIERRGNHETWTRRFAHGRMQSTLRHDASATHLLEQLGPVTLRFTLCPDAHGIAWHLNGARMLGMPLPRRWLGTVLSHSGEHNGRYAFTIDTRLPWIGRLVAYRGWLEISTDD</sequence>
<dbReference type="EMBL" id="BMJA01000005">
    <property type="protein sequence ID" value="GGA48937.1"/>
    <property type="molecule type" value="Genomic_DNA"/>
</dbReference>
<name>A0ABQ1GS77_9GAMM</name>
<dbReference type="Proteomes" id="UP000620046">
    <property type="component" value="Unassembled WGS sequence"/>
</dbReference>
<accession>A0ABQ1GS77</accession>
<comment type="caution">
    <text evidence="2">The sequence shown here is derived from an EMBL/GenBank/DDBJ whole genome shotgun (WGS) entry which is preliminary data.</text>
</comment>
<proteinExistence type="predicted"/>
<evidence type="ECO:0000313" key="2">
    <source>
        <dbReference type="EMBL" id="GGA48937.1"/>
    </source>
</evidence>
<evidence type="ECO:0000259" key="1">
    <source>
        <dbReference type="Pfam" id="PF13761"/>
    </source>
</evidence>
<dbReference type="Pfam" id="PF13761">
    <property type="entry name" value="DUF4166"/>
    <property type="match status" value="1"/>
</dbReference>
<feature type="domain" description="DUF4166" evidence="1">
    <location>
        <begin position="59"/>
        <end position="216"/>
    </location>
</feature>
<keyword evidence="3" id="KW-1185">Reference proteome</keyword>
<reference evidence="3" key="1">
    <citation type="journal article" date="2019" name="Int. J. Syst. Evol. Microbiol.">
        <title>The Global Catalogue of Microorganisms (GCM) 10K type strain sequencing project: providing services to taxonomists for standard genome sequencing and annotation.</title>
        <authorList>
            <consortium name="The Broad Institute Genomics Platform"/>
            <consortium name="The Broad Institute Genome Sequencing Center for Infectious Disease"/>
            <person name="Wu L."/>
            <person name="Ma J."/>
        </authorList>
    </citation>
    <scope>NUCLEOTIDE SEQUENCE [LARGE SCALE GENOMIC DNA]</scope>
    <source>
        <strain evidence="3">CGMCC 1.15439</strain>
    </source>
</reference>
<gene>
    <name evidence="2" type="ORF">GCM10010981_42770</name>
</gene>